<feature type="transmembrane region" description="Helical" evidence="1">
    <location>
        <begin position="53"/>
        <end position="72"/>
    </location>
</feature>
<feature type="transmembrane region" description="Helical" evidence="1">
    <location>
        <begin position="20"/>
        <end position="41"/>
    </location>
</feature>
<dbReference type="Gene3D" id="2.40.50.140">
    <property type="entry name" value="Nucleic acid-binding proteins"/>
    <property type="match status" value="1"/>
</dbReference>
<dbReference type="Proteomes" id="UP001500767">
    <property type="component" value="Unassembled WGS sequence"/>
</dbReference>
<gene>
    <name evidence="2" type="ORF">GCM10022197_27480</name>
</gene>
<sequence>MTEVSGVTAAPAHEESTMTLFLVLGVAGLVLLAVSLLVGDLFDGVFDALPGDVFSSAVLGGFVSAFGFGAALSEGLGAPLGLVVPVGVVVGLVFGWFASWLTRLVRGGGSDATVTTADAVGRDAKVVTGIPAGGFGVVRVQVGGHSLQLNARAERPVEVGTEVYVTGVLSPTAVAVALVRDELA</sequence>
<proteinExistence type="predicted"/>
<organism evidence="2 3">
    <name type="scientific">Microlunatus spumicola</name>
    <dbReference type="NCBI Taxonomy" id="81499"/>
    <lineage>
        <taxon>Bacteria</taxon>
        <taxon>Bacillati</taxon>
        <taxon>Actinomycetota</taxon>
        <taxon>Actinomycetes</taxon>
        <taxon>Propionibacteriales</taxon>
        <taxon>Propionibacteriaceae</taxon>
        <taxon>Microlunatus</taxon>
    </lineage>
</organism>
<protein>
    <recommendedName>
        <fullName evidence="4">NfeD-like C-terminal domain-containing protein</fullName>
    </recommendedName>
</protein>
<keyword evidence="1" id="KW-1133">Transmembrane helix</keyword>
<evidence type="ECO:0000256" key="1">
    <source>
        <dbReference type="SAM" id="Phobius"/>
    </source>
</evidence>
<dbReference type="RefSeq" id="WP_204913213.1">
    <property type="nucleotide sequence ID" value="NZ_BAAAYR010000004.1"/>
</dbReference>
<keyword evidence="3" id="KW-1185">Reference proteome</keyword>
<reference evidence="3" key="1">
    <citation type="journal article" date="2019" name="Int. J. Syst. Evol. Microbiol.">
        <title>The Global Catalogue of Microorganisms (GCM) 10K type strain sequencing project: providing services to taxonomists for standard genome sequencing and annotation.</title>
        <authorList>
            <consortium name="The Broad Institute Genomics Platform"/>
            <consortium name="The Broad Institute Genome Sequencing Center for Infectious Disease"/>
            <person name="Wu L."/>
            <person name="Ma J."/>
        </authorList>
    </citation>
    <scope>NUCLEOTIDE SEQUENCE [LARGE SCALE GENOMIC DNA]</scope>
    <source>
        <strain evidence="3">JCM 16540</strain>
    </source>
</reference>
<evidence type="ECO:0000313" key="3">
    <source>
        <dbReference type="Proteomes" id="UP001500767"/>
    </source>
</evidence>
<evidence type="ECO:0000313" key="2">
    <source>
        <dbReference type="EMBL" id="GAA3569661.1"/>
    </source>
</evidence>
<comment type="caution">
    <text evidence="2">The sequence shown here is derived from an EMBL/GenBank/DDBJ whole genome shotgun (WGS) entry which is preliminary data.</text>
</comment>
<name>A0ABP6XQ86_9ACTN</name>
<evidence type="ECO:0008006" key="4">
    <source>
        <dbReference type="Google" id="ProtNLM"/>
    </source>
</evidence>
<keyword evidence="1" id="KW-0472">Membrane</keyword>
<feature type="transmembrane region" description="Helical" evidence="1">
    <location>
        <begin position="78"/>
        <end position="98"/>
    </location>
</feature>
<dbReference type="EMBL" id="BAAAYR010000004">
    <property type="protein sequence ID" value="GAA3569661.1"/>
    <property type="molecule type" value="Genomic_DNA"/>
</dbReference>
<keyword evidence="1" id="KW-0812">Transmembrane</keyword>
<accession>A0ABP6XQ86</accession>
<dbReference type="InterPro" id="IPR012340">
    <property type="entry name" value="NA-bd_OB-fold"/>
</dbReference>